<evidence type="ECO:0000256" key="1">
    <source>
        <dbReference type="ARBA" id="ARBA00022793"/>
    </source>
</evidence>
<dbReference type="EC" id="6.3.2.5" evidence="3"/>
<comment type="caution">
    <text evidence="7">The sequence shown here is derived from an EMBL/GenBank/DDBJ whole genome shotgun (WGS) entry which is preliminary data.</text>
</comment>
<feature type="binding site" evidence="3">
    <location>
        <position position="278"/>
    </location>
    <ligand>
        <name>CTP</name>
        <dbReference type="ChEBI" id="CHEBI:37563"/>
    </ligand>
</feature>
<comment type="function">
    <text evidence="3">Catalyzes two sequential steps in the biosynthesis of coenzyme A. In the first step cysteine is conjugated to 4'-phosphopantothenate to form 4-phosphopantothenoylcysteine. In the second step the latter compound is decarboxylated to form 4'-phosphopantotheine.</text>
</comment>
<comment type="cofactor">
    <cofactor evidence="3">
        <name>Mg(2+)</name>
        <dbReference type="ChEBI" id="CHEBI:18420"/>
    </cofactor>
</comment>
<feature type="binding site" evidence="3">
    <location>
        <position position="324"/>
    </location>
    <ligand>
        <name>CTP</name>
        <dbReference type="ChEBI" id="CHEBI:37563"/>
    </ligand>
</feature>
<comment type="pathway">
    <text evidence="3 4">Cofactor biosynthesis; coenzyme A biosynthesis; CoA from (R)-pantothenate: step 2/5.</text>
</comment>
<accession>A0ABT0I011</accession>
<evidence type="ECO:0000256" key="3">
    <source>
        <dbReference type="HAMAP-Rule" id="MF_02225"/>
    </source>
</evidence>
<dbReference type="Proteomes" id="UP001522905">
    <property type="component" value="Unassembled WGS sequence"/>
</dbReference>
<organism evidence="7 8">
    <name type="scientific">Apilactobacillus xinyiensis</name>
    <dbReference type="NCBI Taxonomy" id="2841032"/>
    <lineage>
        <taxon>Bacteria</taxon>
        <taxon>Bacillati</taxon>
        <taxon>Bacillota</taxon>
        <taxon>Bacilli</taxon>
        <taxon>Lactobacillales</taxon>
        <taxon>Lactobacillaceae</taxon>
        <taxon>Apilactobacillus</taxon>
    </lineage>
</organism>
<comment type="cofactor">
    <cofactor evidence="3">
        <name>FMN</name>
        <dbReference type="ChEBI" id="CHEBI:58210"/>
    </cofactor>
    <text evidence="3">Binds 1 FMN per subunit.</text>
</comment>
<feature type="domain" description="Flavoprotein" evidence="5">
    <location>
        <begin position="6"/>
        <end position="173"/>
    </location>
</feature>
<keyword evidence="3 4" id="KW-0436">Ligase</keyword>
<evidence type="ECO:0000259" key="6">
    <source>
        <dbReference type="Pfam" id="PF04127"/>
    </source>
</evidence>
<feature type="binding site" evidence="3">
    <location>
        <position position="342"/>
    </location>
    <ligand>
        <name>CTP</name>
        <dbReference type="ChEBI" id="CHEBI:37563"/>
    </ligand>
</feature>
<gene>
    <name evidence="3 7" type="primary">coaBC</name>
    <name evidence="7" type="ORF">LNP07_01340</name>
</gene>
<feature type="binding site" evidence="3">
    <location>
        <position position="288"/>
    </location>
    <ligand>
        <name>CTP</name>
        <dbReference type="ChEBI" id="CHEBI:37563"/>
    </ligand>
</feature>
<keyword evidence="3 4" id="KW-0288">FMN</keyword>
<comment type="similarity">
    <text evidence="3 4">In the C-terminal section; belongs to the PPC synthetase family.</text>
</comment>
<proteinExistence type="inferred from homology"/>
<comment type="caution">
    <text evidence="3">Lacks conserved residue(s) required for the propagation of feature annotation.</text>
</comment>
<evidence type="ECO:0000259" key="5">
    <source>
        <dbReference type="Pfam" id="PF02441"/>
    </source>
</evidence>
<keyword evidence="3" id="KW-0479">Metal-binding</keyword>
<dbReference type="PANTHER" id="PTHR14359:SF6">
    <property type="entry name" value="PHOSPHOPANTOTHENOYLCYSTEINE DECARBOXYLASE"/>
    <property type="match status" value="1"/>
</dbReference>
<dbReference type="Pfam" id="PF04127">
    <property type="entry name" value="DFP"/>
    <property type="match status" value="1"/>
</dbReference>
<dbReference type="EC" id="4.1.1.36" evidence="3"/>
<protein>
    <recommendedName>
        <fullName evidence="3">Coenzyme A biosynthesis bifunctional protein CoaBC</fullName>
    </recommendedName>
    <alternativeName>
        <fullName evidence="3">DNA/pantothenate metabolism flavoprotein</fullName>
    </alternativeName>
    <alternativeName>
        <fullName evidence="3">Phosphopantothenoylcysteine synthetase/decarboxylase</fullName>
        <shortName evidence="3">PPCS-PPCDC</shortName>
    </alternativeName>
    <domain>
        <recommendedName>
            <fullName evidence="3">Phosphopantothenoylcysteine decarboxylase</fullName>
            <shortName evidence="3">PPC decarboxylase</shortName>
            <shortName evidence="3">PPC-DC</shortName>
            <ecNumber evidence="3">4.1.1.36</ecNumber>
        </recommendedName>
        <alternativeName>
            <fullName evidence="3">CoaC</fullName>
        </alternativeName>
    </domain>
    <domain>
        <recommendedName>
            <fullName evidence="3">Phosphopantothenate--cysteine ligase</fullName>
            <ecNumber evidence="3">6.3.2.5</ecNumber>
        </recommendedName>
        <alternativeName>
            <fullName evidence="3">CoaB</fullName>
        </alternativeName>
        <alternativeName>
            <fullName evidence="3">Phosphopantothenoylcysteine synthetase</fullName>
            <shortName evidence="3">PPC synthetase</shortName>
            <shortName evidence="3">PPC-S</shortName>
        </alternativeName>
    </domain>
</protein>
<feature type="region of interest" description="Phosphopantothenoylcysteine decarboxylase" evidence="3">
    <location>
        <begin position="1"/>
        <end position="189"/>
    </location>
</feature>
<dbReference type="RefSeq" id="WP_248601432.1">
    <property type="nucleotide sequence ID" value="NZ_JAJIAO010000001.1"/>
</dbReference>
<dbReference type="Gene3D" id="3.40.50.10300">
    <property type="entry name" value="CoaB-like"/>
    <property type="match status" value="1"/>
</dbReference>
<evidence type="ECO:0000313" key="8">
    <source>
        <dbReference type="Proteomes" id="UP001522905"/>
    </source>
</evidence>
<feature type="region of interest" description="Phosphopantothenate--cysteine ligase" evidence="3">
    <location>
        <begin position="190"/>
        <end position="399"/>
    </location>
</feature>
<reference evidence="7 8" key="1">
    <citation type="submission" date="2021-11" db="EMBL/GenBank/DDBJ databases">
        <title>Comparative genomics of bee honey and flower isolates.</title>
        <authorList>
            <person name="Bechtner J.D."/>
            <person name="Gallus M.K."/>
            <person name="Ehrmann M."/>
        </authorList>
    </citation>
    <scope>NUCLEOTIDE SEQUENCE [LARGE SCALE GENOMIC DNA]</scope>
    <source>
        <strain evidence="7 8">M161</strain>
    </source>
</reference>
<dbReference type="GO" id="GO:0004633">
    <property type="term" value="F:phosphopantothenoylcysteine decarboxylase activity"/>
    <property type="evidence" value="ECO:0007669"/>
    <property type="project" value="UniProtKB-EC"/>
</dbReference>
<dbReference type="Gene3D" id="3.40.50.1950">
    <property type="entry name" value="Flavin prenyltransferase-like"/>
    <property type="match status" value="1"/>
</dbReference>
<keyword evidence="2 3" id="KW-0456">Lyase</keyword>
<feature type="binding site" evidence="3">
    <location>
        <position position="338"/>
    </location>
    <ligand>
        <name>CTP</name>
        <dbReference type="ChEBI" id="CHEBI:37563"/>
    </ligand>
</feature>
<dbReference type="InterPro" id="IPR035929">
    <property type="entry name" value="CoaB-like_sf"/>
</dbReference>
<dbReference type="Pfam" id="PF02441">
    <property type="entry name" value="Flavoprotein"/>
    <property type="match status" value="1"/>
</dbReference>
<comment type="pathway">
    <text evidence="3 4">Cofactor biosynthesis; coenzyme A biosynthesis; CoA from (R)-pantothenate: step 3/5.</text>
</comment>
<feature type="domain" description="DNA/pantothenate metabolism flavoprotein C-terminal" evidence="6">
    <location>
        <begin position="185"/>
        <end position="394"/>
    </location>
</feature>
<dbReference type="InterPro" id="IPR036551">
    <property type="entry name" value="Flavin_trans-like"/>
</dbReference>
<dbReference type="GO" id="GO:0004632">
    <property type="term" value="F:phosphopantothenate--cysteine ligase activity"/>
    <property type="evidence" value="ECO:0007669"/>
    <property type="project" value="UniProtKB-EC"/>
</dbReference>
<dbReference type="InterPro" id="IPR007085">
    <property type="entry name" value="DNA/pantothenate-metab_flavo_C"/>
</dbReference>
<comment type="catalytic activity">
    <reaction evidence="3 4">
        <text>(R)-4'-phosphopantothenate + L-cysteine + CTP = N-[(R)-4-phosphopantothenoyl]-L-cysteine + CMP + diphosphate + H(+)</text>
        <dbReference type="Rhea" id="RHEA:19397"/>
        <dbReference type="ChEBI" id="CHEBI:10986"/>
        <dbReference type="ChEBI" id="CHEBI:15378"/>
        <dbReference type="ChEBI" id="CHEBI:33019"/>
        <dbReference type="ChEBI" id="CHEBI:35235"/>
        <dbReference type="ChEBI" id="CHEBI:37563"/>
        <dbReference type="ChEBI" id="CHEBI:59458"/>
        <dbReference type="ChEBI" id="CHEBI:60377"/>
        <dbReference type="EC" id="6.3.2.5"/>
    </reaction>
</comment>
<keyword evidence="3" id="KW-0460">Magnesium</keyword>
<comment type="function">
    <text evidence="4">Catalyzes two steps in the biosynthesis of coenzyme A. In the first step cysteine is conjugated to 4'-phosphopantothenate to form 4-phosphopantothenoylcysteine, in the latter compound is decarboxylated to form 4'-phosphopantotheine.</text>
</comment>
<dbReference type="SUPFAM" id="SSF52507">
    <property type="entry name" value="Homo-oligomeric flavin-containing Cys decarboxylases, HFCD"/>
    <property type="match status" value="1"/>
</dbReference>
<dbReference type="EMBL" id="JAJIAO010000001">
    <property type="protein sequence ID" value="MCK8624169.1"/>
    <property type="molecule type" value="Genomic_DNA"/>
</dbReference>
<sequence>MFNNLNIVLYVCGSISNYKSLLLLRLLKKQGANVRVVMTKNAQMFVSPLTFQTLSKNQVYTNIGQEFSADKINHIEIGKWADISIIAPASANFIAKMANGIADDAASSCILATNGRKIVVPAMNDNMWFNPSTIRNVKQLESDGVEIILPESGDLAEGYSAKGRMPEPQSILDYLSANNEFCNLLKDKHFVVTAGGTREAIDPVRYITNKSSGKMGYAIADALTKAGCKVTLISAPTNLQVPKNVNLVPVVSSSDMEKAVLNNFKLADGLVMSAAVSDFKVAKVAQQKIKKTAEDTFELKLVKTHDILKEVAKIKTDGQITIGFAAETENLLENAHKKLLSKKLDLLIANDVSRKDIGFNSDFNQVTVISEEEQLSIQKSTKTEIANQIVQLICRKVNK</sequence>
<dbReference type="PANTHER" id="PTHR14359">
    <property type="entry name" value="HOMO-OLIGOMERIC FLAVIN CONTAINING CYS DECARBOXYLASE FAMILY"/>
    <property type="match status" value="1"/>
</dbReference>
<keyword evidence="3" id="KW-0511">Multifunctional enzyme</keyword>
<dbReference type="SUPFAM" id="SSF102645">
    <property type="entry name" value="CoaB-like"/>
    <property type="match status" value="1"/>
</dbReference>
<evidence type="ECO:0000313" key="7">
    <source>
        <dbReference type="EMBL" id="MCK8624169.1"/>
    </source>
</evidence>
<dbReference type="InterPro" id="IPR005252">
    <property type="entry name" value="CoaBC"/>
</dbReference>
<comment type="similarity">
    <text evidence="3 4">In the N-terminal section; belongs to the HFCD (homo-oligomeric flavin containing Cys decarboxylase) superfamily.</text>
</comment>
<keyword evidence="3 4" id="KW-0285">Flavoprotein</keyword>
<dbReference type="InterPro" id="IPR003382">
    <property type="entry name" value="Flavoprotein"/>
</dbReference>
<evidence type="ECO:0000256" key="4">
    <source>
        <dbReference type="RuleBase" id="RU364078"/>
    </source>
</evidence>
<keyword evidence="8" id="KW-1185">Reference proteome</keyword>
<name>A0ABT0I011_9LACO</name>
<dbReference type="HAMAP" id="MF_02225">
    <property type="entry name" value="CoaBC"/>
    <property type="match status" value="1"/>
</dbReference>
<keyword evidence="1 3" id="KW-0210">Decarboxylase</keyword>
<evidence type="ECO:0000256" key="2">
    <source>
        <dbReference type="ARBA" id="ARBA00023239"/>
    </source>
</evidence>
<comment type="catalytic activity">
    <reaction evidence="3 4">
        <text>N-[(R)-4-phosphopantothenoyl]-L-cysteine + H(+) = (R)-4'-phosphopantetheine + CO2</text>
        <dbReference type="Rhea" id="RHEA:16793"/>
        <dbReference type="ChEBI" id="CHEBI:15378"/>
        <dbReference type="ChEBI" id="CHEBI:16526"/>
        <dbReference type="ChEBI" id="CHEBI:59458"/>
        <dbReference type="ChEBI" id="CHEBI:61723"/>
        <dbReference type="EC" id="4.1.1.36"/>
    </reaction>
</comment>
<dbReference type="NCBIfam" id="TIGR00521">
    <property type="entry name" value="coaBC_dfp"/>
    <property type="match status" value="1"/>
</dbReference>